<dbReference type="Gene3D" id="3.40.190.10">
    <property type="entry name" value="Periplasmic binding protein-like II"/>
    <property type="match status" value="2"/>
</dbReference>
<dbReference type="CDD" id="cd01004">
    <property type="entry name" value="PBP2_MidA_like"/>
    <property type="match status" value="1"/>
</dbReference>
<dbReference type="EMBL" id="JAFMPP010000005">
    <property type="protein sequence ID" value="MBO0662578.1"/>
    <property type="molecule type" value="Genomic_DNA"/>
</dbReference>
<evidence type="ECO:0000313" key="5">
    <source>
        <dbReference type="Proteomes" id="UP000664122"/>
    </source>
</evidence>
<name>A0A939FYY6_9HYPH</name>
<protein>
    <submittedName>
        <fullName evidence="4">ABC transporter substrate-binding protein</fullName>
    </submittedName>
</protein>
<proteinExistence type="predicted"/>
<organism evidence="4 5">
    <name type="scientific">Jiella flava</name>
    <dbReference type="NCBI Taxonomy" id="2816857"/>
    <lineage>
        <taxon>Bacteria</taxon>
        <taxon>Pseudomonadati</taxon>
        <taxon>Pseudomonadota</taxon>
        <taxon>Alphaproteobacteria</taxon>
        <taxon>Hyphomicrobiales</taxon>
        <taxon>Aurantimonadaceae</taxon>
        <taxon>Jiella</taxon>
    </lineage>
</organism>
<dbReference type="RefSeq" id="WP_207257355.1">
    <property type="nucleotide sequence ID" value="NZ_JAFMPP010000005.1"/>
</dbReference>
<feature type="domain" description="Solute-binding protein family 3/N-terminal" evidence="3">
    <location>
        <begin position="44"/>
        <end position="268"/>
    </location>
</feature>
<sequence length="280" mass="30017">MIRTHAILALAGGLASGLVFSMAPALAADCQPKIPAADLVLAGKLTMSTNPTLPPMQYVDSAGKLKGMRITLGRAIAKRLCLQPNYIRIEFSAMIPGLQAGRWDIINTGIFWNPERAAMMKMVPYESQAISVSVQKGNPEKITKPEDLAGKTVGVEIGGFEEDKLRALDKKLQGEGLKAIDIRTFDNFALAYQALSAGQTDATVSIDPTAAEYAKRGDFDRALSGLFPTPVALAMKNETLATAVVGVLNDMMKDGSYQKLMAQYGLLANTKPFALRGPKV</sequence>
<keyword evidence="1 2" id="KW-0732">Signal</keyword>
<evidence type="ECO:0000313" key="4">
    <source>
        <dbReference type="EMBL" id="MBO0662578.1"/>
    </source>
</evidence>
<dbReference type="SMART" id="SM00062">
    <property type="entry name" value="PBPb"/>
    <property type="match status" value="1"/>
</dbReference>
<dbReference type="InterPro" id="IPR001638">
    <property type="entry name" value="Solute-binding_3/MltF_N"/>
</dbReference>
<dbReference type="PANTHER" id="PTHR35936">
    <property type="entry name" value="MEMBRANE-BOUND LYTIC MUREIN TRANSGLYCOSYLASE F"/>
    <property type="match status" value="1"/>
</dbReference>
<gene>
    <name evidence="4" type="ORF">J1C48_08320</name>
</gene>
<dbReference type="SUPFAM" id="SSF53850">
    <property type="entry name" value="Periplasmic binding protein-like II"/>
    <property type="match status" value="1"/>
</dbReference>
<feature type="chain" id="PRO_5037121843" evidence="2">
    <location>
        <begin position="28"/>
        <end position="280"/>
    </location>
</feature>
<evidence type="ECO:0000256" key="1">
    <source>
        <dbReference type="ARBA" id="ARBA00022729"/>
    </source>
</evidence>
<feature type="signal peptide" evidence="2">
    <location>
        <begin position="1"/>
        <end position="27"/>
    </location>
</feature>
<comment type="caution">
    <text evidence="4">The sequence shown here is derived from an EMBL/GenBank/DDBJ whole genome shotgun (WGS) entry which is preliminary data.</text>
</comment>
<dbReference type="Pfam" id="PF00497">
    <property type="entry name" value="SBP_bac_3"/>
    <property type="match status" value="1"/>
</dbReference>
<dbReference type="AlphaFoldDB" id="A0A939FYY6"/>
<evidence type="ECO:0000256" key="2">
    <source>
        <dbReference type="SAM" id="SignalP"/>
    </source>
</evidence>
<evidence type="ECO:0000259" key="3">
    <source>
        <dbReference type="SMART" id="SM00062"/>
    </source>
</evidence>
<reference evidence="4" key="1">
    <citation type="submission" date="2021-03" db="EMBL/GenBank/DDBJ databases">
        <title>Whole genome sequence of Jiella sp. CQZ9-1.</title>
        <authorList>
            <person name="Tuo L."/>
        </authorList>
    </citation>
    <scope>NUCLEOTIDE SEQUENCE</scope>
    <source>
        <strain evidence="4">CQZ9-1</strain>
    </source>
</reference>
<dbReference type="Proteomes" id="UP000664122">
    <property type="component" value="Unassembled WGS sequence"/>
</dbReference>
<accession>A0A939FYY6</accession>
<dbReference type="PANTHER" id="PTHR35936:SF17">
    <property type="entry name" value="ARGININE-BINDING EXTRACELLULAR PROTEIN ARTP"/>
    <property type="match status" value="1"/>
</dbReference>
<keyword evidence="5" id="KW-1185">Reference proteome</keyword>